<evidence type="ECO:0000259" key="4">
    <source>
        <dbReference type="SMART" id="SM00642"/>
    </source>
</evidence>
<dbReference type="SMART" id="SM00642">
    <property type="entry name" value="Aamy"/>
    <property type="match status" value="1"/>
</dbReference>
<dbReference type="RefSeq" id="WP_184837571.1">
    <property type="nucleotide sequence ID" value="NZ_BAAAVN010000009.1"/>
</dbReference>
<dbReference type="Pfam" id="PF00128">
    <property type="entry name" value="Alpha-amylase"/>
    <property type="match status" value="2"/>
</dbReference>
<dbReference type="InterPro" id="IPR011837">
    <property type="entry name" value="Glycogen_debranch_GlgX"/>
</dbReference>
<reference evidence="5 6" key="1">
    <citation type="submission" date="2020-08" db="EMBL/GenBank/DDBJ databases">
        <title>Sequencing the genomes of 1000 actinobacteria strains.</title>
        <authorList>
            <person name="Klenk H.-P."/>
        </authorList>
    </citation>
    <scope>NUCLEOTIDE SEQUENCE [LARGE SCALE GENOMIC DNA]</scope>
    <source>
        <strain evidence="5 6">DSM 17294</strain>
    </source>
</reference>
<dbReference type="GO" id="GO:0004135">
    <property type="term" value="F:amylo-alpha-1,6-glucosidase activity"/>
    <property type="evidence" value="ECO:0007669"/>
    <property type="project" value="InterPro"/>
</dbReference>
<dbReference type="Pfam" id="PF02922">
    <property type="entry name" value="CBM_48"/>
    <property type="match status" value="1"/>
</dbReference>
<evidence type="ECO:0000313" key="5">
    <source>
        <dbReference type="EMBL" id="MBB5981240.1"/>
    </source>
</evidence>
<dbReference type="InterPro" id="IPR006047">
    <property type="entry name" value="GH13_cat_dom"/>
</dbReference>
<evidence type="ECO:0000256" key="2">
    <source>
        <dbReference type="ARBA" id="ARBA00022801"/>
    </source>
</evidence>
<accession>A0A841DWV7</accession>
<name>A0A841DWV7_9ACTN</name>
<protein>
    <submittedName>
        <fullName evidence="5">Glycogen operon protein</fullName>
        <ecNumber evidence="5">3.2.1.-</ecNumber>
    </submittedName>
</protein>
<dbReference type="InterPro" id="IPR014756">
    <property type="entry name" value="Ig_E-set"/>
</dbReference>
<dbReference type="EMBL" id="JACHNF010000001">
    <property type="protein sequence ID" value="MBB5981240.1"/>
    <property type="molecule type" value="Genomic_DNA"/>
</dbReference>
<dbReference type="NCBIfam" id="TIGR02100">
    <property type="entry name" value="glgX_debranch"/>
    <property type="match status" value="1"/>
</dbReference>
<keyword evidence="6" id="KW-1185">Reference proteome</keyword>
<dbReference type="InterPro" id="IPR044505">
    <property type="entry name" value="GlgX_Isoamylase_N_E_set"/>
</dbReference>
<dbReference type="Gene3D" id="2.60.40.1180">
    <property type="entry name" value="Golgi alpha-mannosidase II"/>
    <property type="match status" value="1"/>
</dbReference>
<dbReference type="AlphaFoldDB" id="A0A841DWV7"/>
<dbReference type="Gene3D" id="3.20.20.80">
    <property type="entry name" value="Glycosidases"/>
    <property type="match status" value="1"/>
</dbReference>
<gene>
    <name evidence="5" type="ORF">HDA44_004581</name>
</gene>
<feature type="domain" description="Glycosyl hydrolase family 13 catalytic" evidence="4">
    <location>
        <begin position="154"/>
        <end position="568"/>
    </location>
</feature>
<dbReference type="InterPro" id="IPR017853">
    <property type="entry name" value="GH"/>
</dbReference>
<dbReference type="CDD" id="cd02856">
    <property type="entry name" value="E_set_GDE_Isoamylase_N"/>
    <property type="match status" value="1"/>
</dbReference>
<evidence type="ECO:0000313" key="6">
    <source>
        <dbReference type="Proteomes" id="UP000558997"/>
    </source>
</evidence>
<sequence length="705" mass="79225">MQKWPGHPYPLGATYDGAGTNFAVFSEVADRVDLALIGDDGTEQLVQLTEVDGFVWHAYLPGVQPGQRYGFRVHGPYNPAEGHRCNPSKLLLDPYAKAIDGQVDGDESLFSYRFGKPDELNTLDNREHTMQSVVTNPFFDWGNDRPPEHAYHETVIYEAHVKGLTKTHPGLPENIRGTYAGIGHPAIIEHLKELGVSAIELMPVHQFAQDGHLQELGLSNYWGYNTIGFFAPHNAYSSTGTRGQQVTEFKAMVKALHEAAIEVILDVVYNHTAEGNELGPTLSFKGIDNAAYYRLVDEDKRHYYDTTGTGNSLLMRHPHVLQLIMDSLRYWVTEMHVDGFRFDLAATLARQFHEVDRLSAFFDLVQQDPVVSQVKLIAEPWDVGDGGYQVGNFPPLWTEWNGKYRDTVRDYWRSEKYTVAEFASRLTGSSDLYQDDSRRPLASINFVVAHDGFTLRDLVSYNDKHNDANGEGGKDGESFNRSWNCGVEGPADDPEVLRLRAQQQRNFLTTLMISQGVPMLAHGDELGRTQQGNNNVYCQDNELSWIDWELTEPQKHLLEFTRSLVRLRNNHPVLRRRRFFHGDTGIDGLGDLVWFTPKGTEMQNGDWQRDDARAIAVFLNGDAISEPDPRGEPVVDDSFLVLLNSNFEPVDFLLPPEEYGESWTVAVDTTTPTGGASDEPHPAGRTLQLPARSTLVLTRPRQAAG</sequence>
<dbReference type="SUPFAM" id="SSF51445">
    <property type="entry name" value="(Trans)glycosidases"/>
    <property type="match status" value="1"/>
</dbReference>
<dbReference type="SUPFAM" id="SSF51011">
    <property type="entry name" value="Glycosyl hydrolase domain"/>
    <property type="match status" value="1"/>
</dbReference>
<dbReference type="SUPFAM" id="SSF81296">
    <property type="entry name" value="E set domains"/>
    <property type="match status" value="1"/>
</dbReference>
<dbReference type="PANTHER" id="PTHR43002">
    <property type="entry name" value="GLYCOGEN DEBRANCHING ENZYME"/>
    <property type="match status" value="1"/>
</dbReference>
<keyword evidence="3 5" id="KW-0326">Glycosidase</keyword>
<proteinExistence type="inferred from homology"/>
<dbReference type="InterPro" id="IPR013783">
    <property type="entry name" value="Ig-like_fold"/>
</dbReference>
<dbReference type="GO" id="GO:0005980">
    <property type="term" value="P:glycogen catabolic process"/>
    <property type="evidence" value="ECO:0007669"/>
    <property type="project" value="InterPro"/>
</dbReference>
<comment type="caution">
    <text evidence="5">The sequence shown here is derived from an EMBL/GenBank/DDBJ whole genome shotgun (WGS) entry which is preliminary data.</text>
</comment>
<dbReference type="InterPro" id="IPR013780">
    <property type="entry name" value="Glyco_hydro_b"/>
</dbReference>
<comment type="similarity">
    <text evidence="1">Belongs to the glycosyl hydrolase 13 family.</text>
</comment>
<keyword evidence="2 5" id="KW-0378">Hydrolase</keyword>
<evidence type="ECO:0000256" key="3">
    <source>
        <dbReference type="ARBA" id="ARBA00023295"/>
    </source>
</evidence>
<dbReference type="Gene3D" id="2.60.40.10">
    <property type="entry name" value="Immunoglobulins"/>
    <property type="match status" value="1"/>
</dbReference>
<dbReference type="EC" id="3.2.1.-" evidence="5"/>
<dbReference type="Proteomes" id="UP000558997">
    <property type="component" value="Unassembled WGS sequence"/>
</dbReference>
<organism evidence="5 6">
    <name type="scientific">Kribbella solani</name>
    <dbReference type="NCBI Taxonomy" id="236067"/>
    <lineage>
        <taxon>Bacteria</taxon>
        <taxon>Bacillati</taxon>
        <taxon>Actinomycetota</taxon>
        <taxon>Actinomycetes</taxon>
        <taxon>Propionibacteriales</taxon>
        <taxon>Kribbellaceae</taxon>
        <taxon>Kribbella</taxon>
    </lineage>
</organism>
<dbReference type="InterPro" id="IPR004193">
    <property type="entry name" value="Glyco_hydro_13_N"/>
</dbReference>
<dbReference type="CDD" id="cd11326">
    <property type="entry name" value="AmyAc_Glg_debranch"/>
    <property type="match status" value="1"/>
</dbReference>
<evidence type="ECO:0000256" key="1">
    <source>
        <dbReference type="ARBA" id="ARBA00008061"/>
    </source>
</evidence>